<dbReference type="EMBL" id="DS985243">
    <property type="protein sequence ID" value="EDV27099.1"/>
    <property type="molecule type" value="Genomic_DNA"/>
</dbReference>
<protein>
    <recommendedName>
        <fullName evidence="4">ZP domain-containing protein</fullName>
    </recommendedName>
</protein>
<feature type="transmembrane region" description="Helical" evidence="3">
    <location>
        <begin position="506"/>
        <end position="528"/>
    </location>
</feature>
<dbReference type="InterPro" id="IPR055356">
    <property type="entry name" value="ZP-N"/>
</dbReference>
<gene>
    <name evidence="5" type="ORF">TRIADDRAFT_54717</name>
</gene>
<dbReference type="PANTHER" id="PTHR14002">
    <property type="entry name" value="ENDOGLIN/TGF-BETA RECEPTOR TYPE III"/>
    <property type="match status" value="1"/>
</dbReference>
<dbReference type="InParanoid" id="B3RST0"/>
<evidence type="ECO:0000256" key="1">
    <source>
        <dbReference type="ARBA" id="ARBA00022729"/>
    </source>
</evidence>
<dbReference type="PhylomeDB" id="B3RST0"/>
<dbReference type="AlphaFoldDB" id="B3RST0"/>
<dbReference type="Gene3D" id="2.60.40.4100">
    <property type="entry name" value="Zona pellucida, ZP-C domain"/>
    <property type="match status" value="1"/>
</dbReference>
<evidence type="ECO:0000256" key="3">
    <source>
        <dbReference type="SAM" id="Phobius"/>
    </source>
</evidence>
<keyword evidence="3" id="KW-0812">Transmembrane</keyword>
<dbReference type="Pfam" id="PF23344">
    <property type="entry name" value="ZP-N"/>
    <property type="match status" value="1"/>
</dbReference>
<evidence type="ECO:0000256" key="2">
    <source>
        <dbReference type="ARBA" id="ARBA00023157"/>
    </source>
</evidence>
<organism evidence="5 6">
    <name type="scientific">Trichoplax adhaerens</name>
    <name type="common">Trichoplax reptans</name>
    <dbReference type="NCBI Taxonomy" id="10228"/>
    <lineage>
        <taxon>Eukaryota</taxon>
        <taxon>Metazoa</taxon>
        <taxon>Placozoa</taxon>
        <taxon>Uniplacotomia</taxon>
        <taxon>Trichoplacea</taxon>
        <taxon>Trichoplacidae</taxon>
        <taxon>Trichoplax</taxon>
    </lineage>
</organism>
<dbReference type="Gene3D" id="2.60.40.3210">
    <property type="entry name" value="Zona pellucida, ZP-N domain"/>
    <property type="match status" value="1"/>
</dbReference>
<reference evidence="5 6" key="1">
    <citation type="journal article" date="2008" name="Nature">
        <title>The Trichoplax genome and the nature of placozoans.</title>
        <authorList>
            <person name="Srivastava M."/>
            <person name="Begovic E."/>
            <person name="Chapman J."/>
            <person name="Putnam N.H."/>
            <person name="Hellsten U."/>
            <person name="Kawashima T."/>
            <person name="Kuo A."/>
            <person name="Mitros T."/>
            <person name="Salamov A."/>
            <person name="Carpenter M.L."/>
            <person name="Signorovitch A.Y."/>
            <person name="Moreno M.A."/>
            <person name="Kamm K."/>
            <person name="Grimwood J."/>
            <person name="Schmutz J."/>
            <person name="Shapiro H."/>
            <person name="Grigoriev I.V."/>
            <person name="Buss L.W."/>
            <person name="Schierwater B."/>
            <person name="Dellaporta S.L."/>
            <person name="Rokhsar D.S."/>
        </authorList>
    </citation>
    <scope>NUCLEOTIDE SEQUENCE [LARGE SCALE GENOMIC DNA]</scope>
    <source>
        <strain evidence="5 6">Grell-BS-1999</strain>
    </source>
</reference>
<dbReference type="SMART" id="SM00241">
    <property type="entry name" value="ZP"/>
    <property type="match status" value="1"/>
</dbReference>
<sequence length="541" mass="61565">MNLFTFYFYHLNTTRIESNILIRVINSTSEIDQNQLCSLQYNLLTQFPKIANYRLLATSCCWDQSVNHQGDKRKLFLTSTIPHLFNLYVPNSTFKPTLVYHIANDCYANLTLFQAGLVTSCQWASQYLQFDINECGGICGPLPQSHLDSTSCTLDFRPFRSGSYQFAVMIQPRIIRQHLSDRYQEHRSNVSSYEKVSFPLQVTVIVQNWSCLGDQISISCLPDSIQVNIHQSIATSLAQPYPATINLGLCQYKTNSTLTHIKIPFNSCGNDIQFNPRSIIYGNTITAINNMQNKGGVILREQQHRLMFSCSYKRTAYINAVLNAKKNHSKIDQGLTIEQLTRQPQPKTSSFQYDMLLYTNQSYQQVRTNRSGAIYVEPNEEIFFEINVKPADPLLVLIIDTCYSNHQSKKHVIISQRCIIDSSFKAIPSPPGSARFSLLAGSFVFNHSVTTFLHCFAHVCHQSESNLTRCQGCTNIQRPHHIVIGTVSYKSNSTSMNRPKKLMSTYIVLFSTLFAIVVVVLILLPIILRMRKTIKWTPVST</sequence>
<name>B3RST0_TRIAD</name>
<accession>B3RST0</accession>
<keyword evidence="3" id="KW-1133">Transmembrane helix</keyword>
<dbReference type="PROSITE" id="PS51034">
    <property type="entry name" value="ZP_2"/>
    <property type="match status" value="1"/>
</dbReference>
<dbReference type="KEGG" id="tad:TRIADDRAFT_54717"/>
<dbReference type="InterPro" id="IPR001507">
    <property type="entry name" value="ZP_dom"/>
</dbReference>
<dbReference type="CTD" id="6751788"/>
<proteinExistence type="predicted"/>
<keyword evidence="3" id="KW-0472">Membrane</keyword>
<keyword evidence="2" id="KW-1015">Disulfide bond</keyword>
<dbReference type="Pfam" id="PF00100">
    <property type="entry name" value="Zona_pellucida"/>
    <property type="match status" value="1"/>
</dbReference>
<evidence type="ECO:0000259" key="4">
    <source>
        <dbReference type="PROSITE" id="PS51034"/>
    </source>
</evidence>
<dbReference type="OrthoDB" id="10063988at2759"/>
<dbReference type="Proteomes" id="UP000009022">
    <property type="component" value="Unassembled WGS sequence"/>
</dbReference>
<dbReference type="HOGENOM" id="CLU_503756_0_0_1"/>
<dbReference type="RefSeq" id="XP_002111095.1">
    <property type="nucleotide sequence ID" value="XM_002111059.1"/>
</dbReference>
<dbReference type="InterPro" id="IPR042235">
    <property type="entry name" value="ZP-C_dom"/>
</dbReference>
<keyword evidence="6" id="KW-1185">Reference proteome</keyword>
<dbReference type="GeneID" id="6751788"/>
<keyword evidence="1" id="KW-0732">Signal</keyword>
<evidence type="ECO:0000313" key="5">
    <source>
        <dbReference type="EMBL" id="EDV27099.1"/>
    </source>
</evidence>
<dbReference type="PANTHER" id="PTHR14002:SF43">
    <property type="entry name" value="DELTA-LIKE PROTEIN"/>
    <property type="match status" value="1"/>
</dbReference>
<evidence type="ECO:0000313" key="6">
    <source>
        <dbReference type="Proteomes" id="UP000009022"/>
    </source>
</evidence>
<dbReference type="InterPro" id="IPR055355">
    <property type="entry name" value="ZP-C"/>
</dbReference>
<feature type="domain" description="ZP" evidence="4">
    <location>
        <begin position="219"/>
        <end position="477"/>
    </location>
</feature>